<dbReference type="KEGG" id="rch:RUM_22770"/>
<dbReference type="BioCyc" id="RCHA213810:RUM_RS11065-MONOMER"/>
<proteinExistence type="predicted"/>
<accession>D4LF80</accession>
<dbReference type="HOGENOM" id="CLU_2384357_0_0_9"/>
<reference evidence="1" key="1">
    <citation type="submission" date="2010-03" db="EMBL/GenBank/DDBJ databases">
        <title>The genome sequence of Ruminococcus sp. 18P13.</title>
        <authorList>
            <consortium name="metaHIT consortium -- http://www.metahit.eu/"/>
            <person name="Pajon A."/>
            <person name="Turner K."/>
            <person name="Parkhill J."/>
            <person name="Bernalier A."/>
        </authorList>
    </citation>
    <scope>NUCLEOTIDE SEQUENCE [LARGE SCALE GENOMIC DNA]</scope>
    <source>
        <strain evidence="1">Type strain: 18P13</strain>
    </source>
</reference>
<gene>
    <name evidence="1" type="ordered locus">RUM_22770</name>
</gene>
<evidence type="ECO:0000313" key="1">
    <source>
        <dbReference type="EMBL" id="CBL18275.1"/>
    </source>
</evidence>
<keyword evidence="2" id="KW-1185">Reference proteome</keyword>
<dbReference type="RefSeq" id="WP_015559181.1">
    <property type="nucleotide sequence ID" value="NC_021039.1"/>
</dbReference>
<reference evidence="1" key="2">
    <citation type="submission" date="2010-03" db="EMBL/GenBank/DDBJ databases">
        <authorList>
            <person name="Pajon A."/>
        </authorList>
    </citation>
    <scope>NUCLEOTIDE SEQUENCE</scope>
    <source>
        <strain evidence="1">Type strain: 18P13</strain>
    </source>
</reference>
<protein>
    <submittedName>
        <fullName evidence="1">Uncharacterized protein</fullName>
    </submittedName>
</protein>
<organism evidence="1 2">
    <name type="scientific">Ruminococcus champanellensis (strain DSM 18848 / JCM 17042 / KCTC 15320 / 18P13)</name>
    <dbReference type="NCBI Taxonomy" id="213810"/>
    <lineage>
        <taxon>Bacteria</taxon>
        <taxon>Bacillati</taxon>
        <taxon>Bacillota</taxon>
        <taxon>Clostridia</taxon>
        <taxon>Eubacteriales</taxon>
        <taxon>Oscillospiraceae</taxon>
        <taxon>Ruminococcus</taxon>
    </lineage>
</organism>
<sequence>MAWTLELNVNDGYPHSTNTRYGNPGLVAPYPDGMWMIQSGVNDGYPYRSSFSQPKTGLCLIYLGTKQPLKLYNGAEPVLAAYFGSVEVFRTGTS</sequence>
<dbReference type="Proteomes" id="UP000007054">
    <property type="component" value="Chromosome"/>
</dbReference>
<dbReference type="AlphaFoldDB" id="D4LF80"/>
<dbReference type="EMBL" id="FP929052">
    <property type="protein sequence ID" value="CBL18275.1"/>
    <property type="molecule type" value="Genomic_DNA"/>
</dbReference>
<dbReference type="GeneID" id="83156926"/>
<evidence type="ECO:0000313" key="2">
    <source>
        <dbReference type="Proteomes" id="UP000007054"/>
    </source>
</evidence>
<name>D4LF80_RUMC1</name>
<dbReference type="PATRIC" id="fig|213810.4.peg.2166"/>